<organism evidence="1 2">
    <name type="scientific">Papaver atlanticum</name>
    <dbReference type="NCBI Taxonomy" id="357466"/>
    <lineage>
        <taxon>Eukaryota</taxon>
        <taxon>Viridiplantae</taxon>
        <taxon>Streptophyta</taxon>
        <taxon>Embryophyta</taxon>
        <taxon>Tracheophyta</taxon>
        <taxon>Spermatophyta</taxon>
        <taxon>Magnoliopsida</taxon>
        <taxon>Ranunculales</taxon>
        <taxon>Papaveraceae</taxon>
        <taxon>Papaveroideae</taxon>
        <taxon>Papaver</taxon>
    </lineage>
</organism>
<reference evidence="1" key="1">
    <citation type="submission" date="2022-04" db="EMBL/GenBank/DDBJ databases">
        <title>A functionally conserved STORR gene fusion in Papaver species that diverged 16.8 million years ago.</title>
        <authorList>
            <person name="Catania T."/>
        </authorList>
    </citation>
    <scope>NUCLEOTIDE SEQUENCE</scope>
    <source>
        <strain evidence="1">S-188037</strain>
    </source>
</reference>
<evidence type="ECO:0000313" key="2">
    <source>
        <dbReference type="Proteomes" id="UP001202328"/>
    </source>
</evidence>
<name>A0AAD4T814_9MAGN</name>
<sequence length="161" mass="18508">SQDVPIVARSKCLSDEYPVSTFYSRLNGVALGVKIALDYKVSQFTIYVPSFNLYNFMTSIWNPNGSEISNYLRKTHLRTWLLPEDKCDIEKIYFLTTNIISDLYQLQRHSGDVFFRVQPVISIHNKAAEFLCNLGSDQDMKFSDICDNEILSEIVYEDVVG</sequence>
<feature type="non-terminal residue" evidence="1">
    <location>
        <position position="1"/>
    </location>
</feature>
<gene>
    <name evidence="1" type="ORF">MKW98_009089</name>
</gene>
<accession>A0AAD4T814</accession>
<dbReference type="EMBL" id="JAJJMB010004763">
    <property type="protein sequence ID" value="KAI3941879.1"/>
    <property type="molecule type" value="Genomic_DNA"/>
</dbReference>
<comment type="caution">
    <text evidence="1">The sequence shown here is derived from an EMBL/GenBank/DDBJ whole genome shotgun (WGS) entry which is preliminary data.</text>
</comment>
<protein>
    <submittedName>
        <fullName evidence="1">Uncharacterized protein</fullName>
    </submittedName>
</protein>
<dbReference type="AlphaFoldDB" id="A0AAD4T814"/>
<dbReference type="Proteomes" id="UP001202328">
    <property type="component" value="Unassembled WGS sequence"/>
</dbReference>
<proteinExistence type="predicted"/>
<keyword evidence="2" id="KW-1185">Reference proteome</keyword>
<evidence type="ECO:0000313" key="1">
    <source>
        <dbReference type="EMBL" id="KAI3941879.1"/>
    </source>
</evidence>